<dbReference type="SMART" id="SM00530">
    <property type="entry name" value="HTH_XRE"/>
    <property type="match status" value="1"/>
</dbReference>
<comment type="caution">
    <text evidence="2">The sequence shown here is derived from an EMBL/GenBank/DDBJ whole genome shotgun (WGS) entry which is preliminary data.</text>
</comment>
<gene>
    <name evidence="2" type="ORF">HMPREF9473_00864</name>
</gene>
<accession>G5IBE3</accession>
<proteinExistence type="predicted"/>
<evidence type="ECO:0000313" key="2">
    <source>
        <dbReference type="EMBL" id="EHI61249.1"/>
    </source>
</evidence>
<dbReference type="Proteomes" id="UP000005384">
    <property type="component" value="Unassembled WGS sequence"/>
</dbReference>
<dbReference type="PATRIC" id="fig|742737.3.peg.861"/>
<protein>
    <recommendedName>
        <fullName evidence="1">HTH cro/C1-type domain-containing protein</fullName>
    </recommendedName>
</protein>
<evidence type="ECO:0000313" key="3">
    <source>
        <dbReference type="Proteomes" id="UP000005384"/>
    </source>
</evidence>
<dbReference type="Pfam" id="PF01381">
    <property type="entry name" value="HTH_3"/>
    <property type="match status" value="1"/>
</dbReference>
<dbReference type="Gene3D" id="1.10.260.40">
    <property type="entry name" value="lambda repressor-like DNA-binding domains"/>
    <property type="match status" value="1"/>
</dbReference>
<dbReference type="GO" id="GO:0003677">
    <property type="term" value="F:DNA binding"/>
    <property type="evidence" value="ECO:0007669"/>
    <property type="project" value="InterPro"/>
</dbReference>
<dbReference type="RefSeq" id="WP_006778850.1">
    <property type="nucleotide sequence ID" value="NZ_CP040506.1"/>
</dbReference>
<dbReference type="AlphaFoldDB" id="G5IBE3"/>
<dbReference type="PROSITE" id="PS50943">
    <property type="entry name" value="HTH_CROC1"/>
    <property type="match status" value="1"/>
</dbReference>
<evidence type="ECO:0000259" key="1">
    <source>
        <dbReference type="PROSITE" id="PS50943"/>
    </source>
</evidence>
<dbReference type="EMBL" id="ADLN01000006">
    <property type="protein sequence ID" value="EHI61249.1"/>
    <property type="molecule type" value="Genomic_DNA"/>
</dbReference>
<keyword evidence="3" id="KW-1185">Reference proteome</keyword>
<name>G5IBE3_9FIRM</name>
<organism evidence="2 3">
    <name type="scientific">Hungatella hathewayi WAL-18680</name>
    <dbReference type="NCBI Taxonomy" id="742737"/>
    <lineage>
        <taxon>Bacteria</taxon>
        <taxon>Bacillati</taxon>
        <taxon>Bacillota</taxon>
        <taxon>Clostridia</taxon>
        <taxon>Lachnospirales</taxon>
        <taxon>Lachnospiraceae</taxon>
        <taxon>Hungatella</taxon>
    </lineage>
</organism>
<dbReference type="SUPFAM" id="SSF47413">
    <property type="entry name" value="lambda repressor-like DNA-binding domains"/>
    <property type="match status" value="1"/>
</dbReference>
<dbReference type="InterPro" id="IPR001387">
    <property type="entry name" value="Cro/C1-type_HTH"/>
</dbReference>
<sequence>MKEFSSVGTSWEEARKELLTPEEIAESDLRVALIGEIMKIRQEQGISQRQLEKKSGVKQPVIARMEHGTTIPSLSTVLKVLVALGKTLYIGDLDTKNAAGKTVLGEKPYKNK</sequence>
<dbReference type="CDD" id="cd00093">
    <property type="entry name" value="HTH_XRE"/>
    <property type="match status" value="1"/>
</dbReference>
<dbReference type="HOGENOM" id="CLU_066192_18_4_9"/>
<dbReference type="InterPro" id="IPR010982">
    <property type="entry name" value="Lambda_DNA-bd_dom_sf"/>
</dbReference>
<feature type="domain" description="HTH cro/C1-type" evidence="1">
    <location>
        <begin position="37"/>
        <end position="90"/>
    </location>
</feature>
<dbReference type="OrthoDB" id="6315255at2"/>
<reference evidence="2 3" key="1">
    <citation type="submission" date="2011-08" db="EMBL/GenBank/DDBJ databases">
        <title>The Genome Sequence of Clostridium hathewayi WAL-18680.</title>
        <authorList>
            <consortium name="The Broad Institute Genome Sequencing Platform"/>
            <person name="Earl A."/>
            <person name="Ward D."/>
            <person name="Feldgarden M."/>
            <person name="Gevers D."/>
            <person name="Finegold S.M."/>
            <person name="Summanen P.H."/>
            <person name="Molitoris D.R."/>
            <person name="Song M."/>
            <person name="Daigneault M."/>
            <person name="Allen-Vercoe E."/>
            <person name="Young S.K."/>
            <person name="Zeng Q."/>
            <person name="Gargeya S."/>
            <person name="Fitzgerald M."/>
            <person name="Haas B."/>
            <person name="Abouelleil A."/>
            <person name="Alvarado L."/>
            <person name="Arachchi H.M."/>
            <person name="Berlin A."/>
            <person name="Brown A."/>
            <person name="Chapman S.B."/>
            <person name="Chen Z."/>
            <person name="Dunbar C."/>
            <person name="Freedman E."/>
            <person name="Gearin G."/>
            <person name="Gellesch M."/>
            <person name="Goldberg J."/>
            <person name="Griggs A."/>
            <person name="Gujja S."/>
            <person name="Heiman D."/>
            <person name="Howarth C."/>
            <person name="Larson L."/>
            <person name="Lui A."/>
            <person name="MacDonald P.J.P."/>
            <person name="Montmayeur A."/>
            <person name="Murphy C."/>
            <person name="Neiman D."/>
            <person name="Pearson M."/>
            <person name="Priest M."/>
            <person name="Roberts A."/>
            <person name="Saif S."/>
            <person name="Shea T."/>
            <person name="Shenoy N."/>
            <person name="Sisk P."/>
            <person name="Stolte C."/>
            <person name="Sykes S."/>
            <person name="Wortman J."/>
            <person name="Nusbaum C."/>
            <person name="Birren B."/>
        </authorList>
    </citation>
    <scope>NUCLEOTIDE SEQUENCE [LARGE SCALE GENOMIC DNA]</scope>
    <source>
        <strain evidence="2 3">WAL-18680</strain>
    </source>
</reference>